<organism evidence="5 6">
    <name type="scientific">Roseburia inulinivorans</name>
    <dbReference type="NCBI Taxonomy" id="360807"/>
    <lineage>
        <taxon>Bacteria</taxon>
        <taxon>Bacillati</taxon>
        <taxon>Bacillota</taxon>
        <taxon>Clostridia</taxon>
        <taxon>Lachnospirales</taxon>
        <taxon>Lachnospiraceae</taxon>
        <taxon>Roseburia</taxon>
    </lineage>
</organism>
<keyword evidence="2" id="KW-0812">Transmembrane</keyword>
<reference evidence="5 6" key="1">
    <citation type="submission" date="2018-08" db="EMBL/GenBank/DDBJ databases">
        <title>A genome reference for cultivated species of the human gut microbiota.</title>
        <authorList>
            <person name="Zou Y."/>
            <person name="Xue W."/>
            <person name="Luo G."/>
        </authorList>
    </citation>
    <scope>NUCLEOTIDE SEQUENCE [LARGE SCALE GENOMIC DNA]</scope>
    <source>
        <strain evidence="5 6">AM32-8LB</strain>
    </source>
</reference>
<evidence type="ECO:0000256" key="2">
    <source>
        <dbReference type="SAM" id="Phobius"/>
    </source>
</evidence>
<feature type="transmembrane region" description="Helical" evidence="2">
    <location>
        <begin position="33"/>
        <end position="53"/>
    </location>
</feature>
<sequence>MRLKAGKTDKTEKRQPDSKTQTSKNSRKNNREFTVITYAVLVLFVCMMGYFAYFQFVKSEDFINSPYNKRQDLFARKVTRGEIISADGRILAETITDTDGTETRYYPYANMFAHVVGFSTNGKSGLESIANFNLLRSHTMTLEKVVNELQGEKNIGDNVVTTLNYDLQDTAYEALGKYDGAIVVMEPSTGKILAMVSKPDYDPNNIAEDWDELTAEDSESSVLLNRATQGLYPPGSVFKIFTTLEYVHENSDYEDYSFDCNGKFTEGDSVIHCYKNKRHGQEDLIGSFADSCNSSFASLGLTLNPDSFTELCDSMLFNTSLPLRFESSKSSFSLDADADVSTVLETSIGQGKTLVTPMHMALVVSAIANDGVLMNPYLIDHTENYNGIVVDAYEPTEYGTLLSTEDASLMQTFMREVVEDGTGERLSGQSYTAAGKTGTAEFSTSSKASHAWFVGYAHREDKEDIAVAIVVEDSGSGSEYAVPIAKKIFDAYYQ</sequence>
<dbReference type="Gene3D" id="3.90.1310.10">
    <property type="entry name" value="Penicillin-binding protein 2a (Domain 2)"/>
    <property type="match status" value="1"/>
</dbReference>
<dbReference type="Pfam" id="PF00905">
    <property type="entry name" value="Transpeptidase"/>
    <property type="match status" value="1"/>
</dbReference>
<dbReference type="InterPro" id="IPR050515">
    <property type="entry name" value="Beta-lactam/transpept"/>
</dbReference>
<keyword evidence="2" id="KW-1133">Transmembrane helix</keyword>
<dbReference type="RefSeq" id="WP_118092057.1">
    <property type="nucleotide sequence ID" value="NZ_CAKZTK010000065.1"/>
</dbReference>
<dbReference type="EMBL" id="QSIQ01000003">
    <property type="protein sequence ID" value="RHD05385.1"/>
    <property type="molecule type" value="Genomic_DNA"/>
</dbReference>
<comment type="caution">
    <text evidence="5">The sequence shown here is derived from an EMBL/GenBank/DDBJ whole genome shotgun (WGS) entry which is preliminary data.</text>
</comment>
<dbReference type="GO" id="GO:0008658">
    <property type="term" value="F:penicillin binding"/>
    <property type="evidence" value="ECO:0007669"/>
    <property type="project" value="InterPro"/>
</dbReference>
<feature type="region of interest" description="Disordered" evidence="1">
    <location>
        <begin position="1"/>
        <end position="27"/>
    </location>
</feature>
<dbReference type="GO" id="GO:0071555">
    <property type="term" value="P:cell wall organization"/>
    <property type="evidence" value="ECO:0007669"/>
    <property type="project" value="TreeGrafter"/>
</dbReference>
<dbReference type="InterPro" id="IPR054120">
    <property type="entry name" value="PBPA_dimer"/>
</dbReference>
<evidence type="ECO:0000313" key="5">
    <source>
        <dbReference type="EMBL" id="RHD05385.1"/>
    </source>
</evidence>
<evidence type="ECO:0000259" key="3">
    <source>
        <dbReference type="Pfam" id="PF00905"/>
    </source>
</evidence>
<evidence type="ECO:0000256" key="1">
    <source>
        <dbReference type="SAM" id="MobiDB-lite"/>
    </source>
</evidence>
<feature type="compositionally biased region" description="Basic and acidic residues" evidence="1">
    <location>
        <begin position="1"/>
        <end position="17"/>
    </location>
</feature>
<dbReference type="PANTHER" id="PTHR30627">
    <property type="entry name" value="PEPTIDOGLYCAN D,D-TRANSPEPTIDASE"/>
    <property type="match status" value="1"/>
</dbReference>
<keyword evidence="2" id="KW-0472">Membrane</keyword>
<dbReference type="Gene3D" id="3.40.710.10">
    <property type="entry name" value="DD-peptidase/beta-lactamase superfamily"/>
    <property type="match status" value="1"/>
</dbReference>
<dbReference type="AlphaFoldDB" id="A0A396AGS7"/>
<dbReference type="GO" id="GO:0005886">
    <property type="term" value="C:plasma membrane"/>
    <property type="evidence" value="ECO:0007669"/>
    <property type="project" value="TreeGrafter"/>
</dbReference>
<gene>
    <name evidence="5" type="ORF">DW813_03330</name>
</gene>
<feature type="domain" description="Penicillin binding protein A dimerisation" evidence="4">
    <location>
        <begin position="80"/>
        <end position="159"/>
    </location>
</feature>
<dbReference type="SUPFAM" id="SSF56519">
    <property type="entry name" value="Penicillin binding protein dimerisation domain"/>
    <property type="match status" value="1"/>
</dbReference>
<evidence type="ECO:0000259" key="4">
    <source>
        <dbReference type="Pfam" id="PF21922"/>
    </source>
</evidence>
<dbReference type="SUPFAM" id="SSF56601">
    <property type="entry name" value="beta-lactamase/transpeptidase-like"/>
    <property type="match status" value="1"/>
</dbReference>
<dbReference type="InterPro" id="IPR036138">
    <property type="entry name" value="PBP_dimer_sf"/>
</dbReference>
<dbReference type="InterPro" id="IPR012338">
    <property type="entry name" value="Beta-lactam/transpept-like"/>
</dbReference>
<protein>
    <submittedName>
        <fullName evidence="5">Penicillin-binding protein 2</fullName>
    </submittedName>
</protein>
<feature type="domain" description="Penicillin-binding protein transpeptidase" evidence="3">
    <location>
        <begin position="180"/>
        <end position="489"/>
    </location>
</feature>
<dbReference type="Proteomes" id="UP000266391">
    <property type="component" value="Unassembled WGS sequence"/>
</dbReference>
<dbReference type="Pfam" id="PF21922">
    <property type="entry name" value="PBP_dimer_2"/>
    <property type="match status" value="1"/>
</dbReference>
<dbReference type="InterPro" id="IPR001460">
    <property type="entry name" value="PCN-bd_Tpept"/>
</dbReference>
<evidence type="ECO:0000313" key="6">
    <source>
        <dbReference type="Proteomes" id="UP000266391"/>
    </source>
</evidence>
<proteinExistence type="predicted"/>
<name>A0A396AGS7_9FIRM</name>
<dbReference type="GO" id="GO:0071972">
    <property type="term" value="F:peptidoglycan L,D-transpeptidase activity"/>
    <property type="evidence" value="ECO:0007669"/>
    <property type="project" value="TreeGrafter"/>
</dbReference>
<dbReference type="PANTHER" id="PTHR30627:SF24">
    <property type="entry name" value="PENICILLIN-BINDING PROTEIN 4B"/>
    <property type="match status" value="1"/>
</dbReference>
<accession>A0A396AGS7</accession>